<evidence type="ECO:0000256" key="1">
    <source>
        <dbReference type="ARBA" id="ARBA00023015"/>
    </source>
</evidence>
<feature type="transmembrane region" description="Helical" evidence="3">
    <location>
        <begin position="207"/>
        <end position="228"/>
    </location>
</feature>
<protein>
    <recommendedName>
        <fullName evidence="4">Putative zinc-finger domain-containing protein</fullName>
    </recommendedName>
</protein>
<dbReference type="RefSeq" id="WP_110564765.1">
    <property type="nucleotide sequence ID" value="NZ_PYBV01000021.1"/>
</dbReference>
<feature type="transmembrane region" description="Helical" evidence="3">
    <location>
        <begin position="171"/>
        <end position="192"/>
    </location>
</feature>
<dbReference type="InterPro" id="IPR027383">
    <property type="entry name" value="Znf_put"/>
</dbReference>
<feature type="domain" description="Putative zinc-finger" evidence="4">
    <location>
        <begin position="6"/>
        <end position="35"/>
    </location>
</feature>
<name>A0A318NMC5_9ACTN</name>
<dbReference type="Gene3D" id="1.10.10.1320">
    <property type="entry name" value="Anti-sigma factor, zinc-finger domain"/>
    <property type="match status" value="1"/>
</dbReference>
<keyword evidence="3" id="KW-0812">Transmembrane</keyword>
<keyword evidence="3" id="KW-0472">Membrane</keyword>
<dbReference type="AlphaFoldDB" id="A0A318NMC5"/>
<evidence type="ECO:0000313" key="6">
    <source>
        <dbReference type="Proteomes" id="UP000248333"/>
    </source>
</evidence>
<evidence type="ECO:0000313" key="5">
    <source>
        <dbReference type="EMBL" id="PYC68813.1"/>
    </source>
</evidence>
<feature type="transmembrane region" description="Helical" evidence="3">
    <location>
        <begin position="104"/>
        <end position="124"/>
    </location>
</feature>
<dbReference type="Proteomes" id="UP000248333">
    <property type="component" value="Unassembled WGS sequence"/>
</dbReference>
<reference evidence="5 6" key="1">
    <citation type="submission" date="2018-03" db="EMBL/GenBank/DDBJ databases">
        <title>Bioinformatic expansion and discovery of thiopeptide antibiotics.</title>
        <authorList>
            <person name="Schwalen C.J."/>
            <person name="Hudson G.A."/>
            <person name="Mitchell D.A."/>
        </authorList>
    </citation>
    <scope>NUCLEOTIDE SEQUENCE [LARGE SCALE GENOMIC DNA]</scope>
    <source>
        <strain evidence="5 6">NRRL 8041</strain>
    </source>
</reference>
<dbReference type="Pfam" id="PF13490">
    <property type="entry name" value="zf-HC2"/>
    <property type="match status" value="1"/>
</dbReference>
<keyword evidence="6" id="KW-1185">Reference proteome</keyword>
<dbReference type="InterPro" id="IPR041916">
    <property type="entry name" value="Anti_sigma_zinc_sf"/>
</dbReference>
<evidence type="ECO:0000256" key="3">
    <source>
        <dbReference type="SAM" id="Phobius"/>
    </source>
</evidence>
<proteinExistence type="predicted"/>
<evidence type="ECO:0000259" key="4">
    <source>
        <dbReference type="Pfam" id="PF13490"/>
    </source>
</evidence>
<organism evidence="5 6">
    <name type="scientific">Micromonospora arborensis</name>
    <dbReference type="NCBI Taxonomy" id="2116518"/>
    <lineage>
        <taxon>Bacteria</taxon>
        <taxon>Bacillati</taxon>
        <taxon>Actinomycetota</taxon>
        <taxon>Actinomycetes</taxon>
        <taxon>Micromonosporales</taxon>
        <taxon>Micromonosporaceae</taxon>
        <taxon>Micromonospora</taxon>
    </lineage>
</organism>
<feature type="transmembrane region" description="Helical" evidence="3">
    <location>
        <begin position="130"/>
        <end position="150"/>
    </location>
</feature>
<dbReference type="OrthoDB" id="3393311at2"/>
<accession>A0A318NMC5</accession>
<gene>
    <name evidence="5" type="ORF">C7C45_17690</name>
</gene>
<comment type="caution">
    <text evidence="5">The sequence shown here is derived from an EMBL/GenBank/DDBJ whole genome shotgun (WGS) entry which is preliminary data.</text>
</comment>
<sequence>MIHPTESLSAYVAGTLAEGAAEPVRAHLDVCATCRDDALVWTRLAEGVQSATAQVAPPAPALFDRIRRRIKPPIPRYGKSLGAAPLRRAAGILAHQWRLVTWQVWAVSAVALVAGALLAAFVPAEQSRGVLGSVVPLAAAFLVAASCGTGPADEIVRATLTSPRAVLLGRLTVVMATVTAGGVLATLGFAALDGTGGGGTASGVPELLFAWLGPLVPLCALSFALSVLWRPAVGFGFATGLWVLRNVTGIGLADRWVSAVAEHMWAPGAAVFAGAAAVVAVTVFFAPRRIPGSG</sequence>
<keyword evidence="2" id="KW-0804">Transcription</keyword>
<feature type="transmembrane region" description="Helical" evidence="3">
    <location>
        <begin position="265"/>
        <end position="286"/>
    </location>
</feature>
<keyword evidence="3" id="KW-1133">Transmembrane helix</keyword>
<dbReference type="EMBL" id="PYBV01000021">
    <property type="protein sequence ID" value="PYC68813.1"/>
    <property type="molecule type" value="Genomic_DNA"/>
</dbReference>
<evidence type="ECO:0000256" key="2">
    <source>
        <dbReference type="ARBA" id="ARBA00023163"/>
    </source>
</evidence>
<keyword evidence="1" id="KW-0805">Transcription regulation</keyword>